<evidence type="ECO:0000256" key="1">
    <source>
        <dbReference type="ARBA" id="ARBA00008875"/>
    </source>
</evidence>
<dbReference type="InterPro" id="IPR017853">
    <property type="entry name" value="GH"/>
</dbReference>
<dbReference type="EMBL" id="CAMXCT020006068">
    <property type="protein sequence ID" value="CAL1167246.1"/>
    <property type="molecule type" value="Genomic_DNA"/>
</dbReference>
<reference evidence="8" key="2">
    <citation type="submission" date="2024-04" db="EMBL/GenBank/DDBJ databases">
        <authorList>
            <person name="Chen Y."/>
            <person name="Shah S."/>
            <person name="Dougan E. K."/>
            <person name="Thang M."/>
            <person name="Chan C."/>
        </authorList>
    </citation>
    <scope>NUCLEOTIDE SEQUENCE [LARGE SCALE GENOMIC DNA]</scope>
</reference>
<evidence type="ECO:0000256" key="2">
    <source>
        <dbReference type="ARBA" id="ARBA00022801"/>
    </source>
</evidence>
<feature type="signal peptide" evidence="5">
    <location>
        <begin position="1"/>
        <end position="19"/>
    </location>
</feature>
<evidence type="ECO:0000259" key="6">
    <source>
        <dbReference type="Pfam" id="PF01229"/>
    </source>
</evidence>
<sequence>MMGVFVTLLGLWLLAGVTCSDTPSECIREEASCFLQRTPSAGSLGGNGSIIGRQNWRGRGGGRTEREECHGHIRPALISGNDGPEPYGVYQPLNSNPLGTKKMSKIFQKLQINSIRPDEAGVAFDLRCMFPVASLDQLPDPNNESNWRWNASDRFFHAMIAGGFAPFLKLGVNTWTSTRISGQAYVNWTTGNVTYVIPPKAYDICEPWPAISPVINAIGALEALAHIDTPFHCNMFELESPQLVMKIVERYNRHGALEASKWPGAFAGVELTNEWNTLICMPYGFGGCSASGNEPTAKDWANWCYGRPFTWSSRYWDGTPQMMYDFYVSTAKLIKLQYPGIRVGGPASGFSESFFPCGDISPTSLGMTWIKHFLENVKAQGAPLDFFSFHYYGQGQGQSTDMASLPTAYQSFLQVIESVGGFGDLPLAITEYNSPFVLGNQSAYVGSLAGAADNAAKMAFWVKEPRLHAAFLYQAVSGAFEALNPYSFPLGCSAKVLEPASNCSSCSMSLIQQEAPPEPMPAYSGSGPHCGCGPQDILWDNNGTYGPTGEWDSSCSCPLGMLQGCTACDNYHCQFGPEPESGMGAVYANGSLTPTGVLLRILREAQGSPKVKMENRTVAKLEAKGVYPIAWQSRKRVASLLLSNPSPNVIHGLPAVSELIPSAIKVFRALRLAQSNGSQEVSGLDGFYSTVPLLGKVLLAPRFKGPASKKLGPLQPFQTVKLKVFFTGCAHEAPRRYYN</sequence>
<keyword evidence="3" id="KW-0326">Glycosidase</keyword>
<gene>
    <name evidence="7" type="ORF">C1SCF055_LOCUS38812</name>
</gene>
<proteinExistence type="inferred from homology"/>
<evidence type="ECO:0000313" key="8">
    <source>
        <dbReference type="EMBL" id="CAL1167246.1"/>
    </source>
</evidence>
<reference evidence="7" key="1">
    <citation type="submission" date="2022-10" db="EMBL/GenBank/DDBJ databases">
        <authorList>
            <person name="Chen Y."/>
            <person name="Dougan E. K."/>
            <person name="Chan C."/>
            <person name="Rhodes N."/>
            <person name="Thang M."/>
        </authorList>
    </citation>
    <scope>NUCLEOTIDE SEQUENCE</scope>
</reference>
<dbReference type="EMBL" id="CAMXCT010006068">
    <property type="protein sequence ID" value="CAI4013871.1"/>
    <property type="molecule type" value="Genomic_DNA"/>
</dbReference>
<feature type="region of interest" description="Disordered" evidence="4">
    <location>
        <begin position="46"/>
        <end position="65"/>
    </location>
</feature>
<protein>
    <submittedName>
        <fullName evidence="9">Beta-xylosidase (1,4-beta-D-xylan xylohydrolase ) (Xylan 1,4-beta-xylosidase)</fullName>
    </submittedName>
</protein>
<dbReference type="InterPro" id="IPR049166">
    <property type="entry name" value="GH39_cat"/>
</dbReference>
<feature type="domain" description="Glycosyl hydrolases family 39 N-terminal catalytic" evidence="6">
    <location>
        <begin position="317"/>
        <end position="438"/>
    </location>
</feature>
<comment type="caution">
    <text evidence="7">The sequence shown here is derived from an EMBL/GenBank/DDBJ whole genome shotgun (WGS) entry which is preliminary data.</text>
</comment>
<dbReference type="Gene3D" id="3.20.20.80">
    <property type="entry name" value="Glycosidases"/>
    <property type="match status" value="1"/>
</dbReference>
<evidence type="ECO:0000313" key="10">
    <source>
        <dbReference type="Proteomes" id="UP001152797"/>
    </source>
</evidence>
<comment type="similarity">
    <text evidence="1">Belongs to the glycosyl hydrolase 39 family.</text>
</comment>
<feature type="chain" id="PRO_5043272779" evidence="5">
    <location>
        <begin position="20"/>
        <end position="739"/>
    </location>
</feature>
<keyword evidence="2" id="KW-0378">Hydrolase</keyword>
<organism evidence="7">
    <name type="scientific">Cladocopium goreaui</name>
    <dbReference type="NCBI Taxonomy" id="2562237"/>
    <lineage>
        <taxon>Eukaryota</taxon>
        <taxon>Sar</taxon>
        <taxon>Alveolata</taxon>
        <taxon>Dinophyceae</taxon>
        <taxon>Suessiales</taxon>
        <taxon>Symbiodiniaceae</taxon>
        <taxon>Cladocopium</taxon>
    </lineage>
</organism>
<keyword evidence="5" id="KW-0732">Signal</keyword>
<dbReference type="AlphaFoldDB" id="A0A9P1GH70"/>
<evidence type="ECO:0000256" key="3">
    <source>
        <dbReference type="ARBA" id="ARBA00023295"/>
    </source>
</evidence>
<keyword evidence="10" id="KW-1185">Reference proteome</keyword>
<dbReference type="Proteomes" id="UP001152797">
    <property type="component" value="Unassembled WGS sequence"/>
</dbReference>
<evidence type="ECO:0000313" key="9">
    <source>
        <dbReference type="EMBL" id="CAL4801183.1"/>
    </source>
</evidence>
<dbReference type="GO" id="GO:0016798">
    <property type="term" value="F:hydrolase activity, acting on glycosyl bonds"/>
    <property type="evidence" value="ECO:0007669"/>
    <property type="project" value="UniProtKB-KW"/>
</dbReference>
<dbReference type="EMBL" id="CAMXCT030006068">
    <property type="protein sequence ID" value="CAL4801183.1"/>
    <property type="molecule type" value="Genomic_DNA"/>
</dbReference>
<dbReference type="SUPFAM" id="SSF51445">
    <property type="entry name" value="(Trans)glycosidases"/>
    <property type="match status" value="1"/>
</dbReference>
<accession>A0A9P1GH70</accession>
<evidence type="ECO:0000256" key="5">
    <source>
        <dbReference type="SAM" id="SignalP"/>
    </source>
</evidence>
<name>A0A9P1GH70_9DINO</name>
<dbReference type="Pfam" id="PF01229">
    <property type="entry name" value="Glyco_hydro_39"/>
    <property type="match status" value="1"/>
</dbReference>
<evidence type="ECO:0000256" key="4">
    <source>
        <dbReference type="SAM" id="MobiDB-lite"/>
    </source>
</evidence>
<evidence type="ECO:0000313" key="7">
    <source>
        <dbReference type="EMBL" id="CAI4013871.1"/>
    </source>
</evidence>